<organism evidence="3">
    <name type="scientific">Echinostoma caproni</name>
    <dbReference type="NCBI Taxonomy" id="27848"/>
    <lineage>
        <taxon>Eukaryota</taxon>
        <taxon>Metazoa</taxon>
        <taxon>Spiralia</taxon>
        <taxon>Lophotrochozoa</taxon>
        <taxon>Platyhelminthes</taxon>
        <taxon>Trematoda</taxon>
        <taxon>Digenea</taxon>
        <taxon>Plagiorchiida</taxon>
        <taxon>Echinostomata</taxon>
        <taxon>Echinostomatoidea</taxon>
        <taxon>Echinostomatidae</taxon>
        <taxon>Echinostoma</taxon>
    </lineage>
</organism>
<name>A0A183A017_9TREM</name>
<accession>A0A183A017</accession>
<evidence type="ECO:0000313" key="3">
    <source>
        <dbReference type="WBParaSite" id="ECPE_0000030101-mRNA-1"/>
    </source>
</evidence>
<gene>
    <name evidence="1" type="ORF">ECPE_LOCUS302</name>
</gene>
<dbReference type="OrthoDB" id="6247869at2759"/>
<evidence type="ECO:0000313" key="1">
    <source>
        <dbReference type="EMBL" id="VDP21286.1"/>
    </source>
</evidence>
<proteinExistence type="predicted"/>
<sequence>MPRLSVFSWDGLDNDDASSELQETQNRMRSYKVGSHLNVIASKKGRRTELSRHMVRALFRPSVVLLDKTPAPPSDLNPLQRCLNPRWKTSAMQLHLRIMAMSEKRDLTQQEIMRHTSQTNHFTSFPYNPGTKEGFYVERTGTVLPYISPRNCATPDRIWLRNLQLSDFRPLQAPFVPDLIRILANAIEKDCRSTTFSLFFDHLRPLRVQARKQAAYLVRISHDKKQLHKTINSLSNPVRMATLRMFLSALQVKPLHLSKAVLKQIIKRPLYDQFLRPNPHIKTLVRQIALPKTRTELDTLAFLMTHIINAWEASPVVPMGRTTLSDIYGPLLISFSERPIIIDRDVSPNKTEEAALMEVILDVCDAPFWNHLSMLQIHKAFQKTDQSVPVGDDTRLVILYIR</sequence>
<dbReference type="EMBL" id="UZAN01000962">
    <property type="protein sequence ID" value="VDP21286.1"/>
    <property type="molecule type" value="Genomic_DNA"/>
</dbReference>
<dbReference type="WBParaSite" id="ECPE_0000030101-mRNA-1">
    <property type="protein sequence ID" value="ECPE_0000030101-mRNA-1"/>
    <property type="gene ID" value="ECPE_0000030101"/>
</dbReference>
<keyword evidence="2" id="KW-1185">Reference proteome</keyword>
<reference evidence="3" key="1">
    <citation type="submission" date="2016-06" db="UniProtKB">
        <authorList>
            <consortium name="WormBaseParasite"/>
        </authorList>
    </citation>
    <scope>IDENTIFICATION</scope>
</reference>
<dbReference type="AlphaFoldDB" id="A0A183A017"/>
<reference evidence="1 2" key="2">
    <citation type="submission" date="2018-11" db="EMBL/GenBank/DDBJ databases">
        <authorList>
            <consortium name="Pathogen Informatics"/>
        </authorList>
    </citation>
    <scope>NUCLEOTIDE SEQUENCE [LARGE SCALE GENOMIC DNA]</scope>
    <source>
        <strain evidence="1 2">Egypt</strain>
    </source>
</reference>
<dbReference type="Proteomes" id="UP000272942">
    <property type="component" value="Unassembled WGS sequence"/>
</dbReference>
<evidence type="ECO:0000313" key="2">
    <source>
        <dbReference type="Proteomes" id="UP000272942"/>
    </source>
</evidence>
<protein>
    <submittedName>
        <fullName evidence="3">Rho-GAP domain-containing protein</fullName>
    </submittedName>
</protein>